<name>A0AAW2C7Y0_9ROSI</name>
<organism evidence="7 8">
    <name type="scientific">Lithocarpus litseifolius</name>
    <dbReference type="NCBI Taxonomy" id="425828"/>
    <lineage>
        <taxon>Eukaryota</taxon>
        <taxon>Viridiplantae</taxon>
        <taxon>Streptophyta</taxon>
        <taxon>Embryophyta</taxon>
        <taxon>Tracheophyta</taxon>
        <taxon>Spermatophyta</taxon>
        <taxon>Magnoliopsida</taxon>
        <taxon>eudicotyledons</taxon>
        <taxon>Gunneridae</taxon>
        <taxon>Pentapetalae</taxon>
        <taxon>rosids</taxon>
        <taxon>fabids</taxon>
        <taxon>Fagales</taxon>
        <taxon>Fagaceae</taxon>
        <taxon>Lithocarpus</taxon>
    </lineage>
</organism>
<gene>
    <name evidence="7" type="ORF">SO802_022833</name>
</gene>
<evidence type="ECO:0000256" key="5">
    <source>
        <dbReference type="ARBA" id="ARBA00038515"/>
    </source>
</evidence>
<dbReference type="Pfam" id="PF01657">
    <property type="entry name" value="Stress-antifung"/>
    <property type="match status" value="2"/>
</dbReference>
<dbReference type="PROSITE" id="PS51473">
    <property type="entry name" value="GNK2"/>
    <property type="match status" value="2"/>
</dbReference>
<evidence type="ECO:0000259" key="6">
    <source>
        <dbReference type="PROSITE" id="PS51473"/>
    </source>
</evidence>
<keyword evidence="2" id="KW-0964">Secreted</keyword>
<protein>
    <recommendedName>
        <fullName evidence="6">Gnk2-homologous domain-containing protein</fullName>
    </recommendedName>
</protein>
<proteinExistence type="inferred from homology"/>
<comment type="caution">
    <text evidence="7">The sequence shown here is derived from an EMBL/GenBank/DDBJ whole genome shotgun (WGS) entry which is preliminary data.</text>
</comment>
<dbReference type="PANTHER" id="PTHR32411:SF55">
    <property type="entry name" value="CYSTEINE-RICH REPEAT SECRETORY PROTEIN 55"/>
    <property type="match status" value="1"/>
</dbReference>
<reference evidence="7 8" key="1">
    <citation type="submission" date="2024-01" db="EMBL/GenBank/DDBJ databases">
        <title>A telomere-to-telomere, gap-free genome of sweet tea (Lithocarpus litseifolius).</title>
        <authorList>
            <person name="Zhou J."/>
        </authorList>
    </citation>
    <scope>NUCLEOTIDE SEQUENCE [LARGE SCALE GENOMIC DNA]</scope>
    <source>
        <strain evidence="7">Zhou-2022a</strain>
        <tissue evidence="7">Leaf</tissue>
    </source>
</reference>
<dbReference type="InterPro" id="IPR038408">
    <property type="entry name" value="GNK2_sf"/>
</dbReference>
<evidence type="ECO:0000256" key="3">
    <source>
        <dbReference type="ARBA" id="ARBA00022729"/>
    </source>
</evidence>
<keyword evidence="4" id="KW-0677">Repeat</keyword>
<dbReference type="InterPro" id="IPR050581">
    <property type="entry name" value="CRR_secretory_protein"/>
</dbReference>
<dbReference type="Gene3D" id="3.30.430.20">
    <property type="entry name" value="Gnk2 domain, C-X8-C-X2-C motif"/>
    <property type="match status" value="2"/>
</dbReference>
<dbReference type="FunFam" id="3.30.430.20:FF:000002">
    <property type="entry name" value="Cysteine-rich receptor-like protein kinase 10"/>
    <property type="match status" value="1"/>
</dbReference>
<keyword evidence="3" id="KW-0732">Signal</keyword>
<comment type="similarity">
    <text evidence="5">Belongs to the cysteine-rich repeat secretory protein family.</text>
</comment>
<dbReference type="Proteomes" id="UP001459277">
    <property type="component" value="Unassembled WGS sequence"/>
</dbReference>
<dbReference type="GO" id="GO:0005576">
    <property type="term" value="C:extracellular region"/>
    <property type="evidence" value="ECO:0007669"/>
    <property type="project" value="UniProtKB-SubCell"/>
</dbReference>
<dbReference type="InterPro" id="IPR002902">
    <property type="entry name" value="GNK2"/>
</dbReference>
<comment type="subcellular location">
    <subcellularLocation>
        <location evidence="1">Secreted</location>
    </subcellularLocation>
</comment>
<sequence>MIGGEGLARRGLSSLRSDLLHNRRRRRSDRRELTWRRRSDQRGLGWFERAAWVQRGLGSLALAAWVRSDRRARVRGLAKVALKKLNKSETENAVVVDQLKVARKGIKKLRTDLASSVDKFIKNKNYPLGQYCNADTNIGSGSQISANIDSLLAELVSKTTSNGFIATSYGKNPDQVFGLAQCRGDVSRTDCSSCIQDAAKQIRQRCPNQADARIWYDFCFLRYNIKSFTGEIDTSYGILYGNVENVTDPDIFNKELGTLFDQIRAQAVETKNEGLGKGKTKLSTFATLYALVQCTRDLAPVDCAQCLAIAAGNFEKFCKDRKGCRVLYSSCYVRYELYPFFFPLESKPNDTLADTVMAILS</sequence>
<evidence type="ECO:0000256" key="1">
    <source>
        <dbReference type="ARBA" id="ARBA00004613"/>
    </source>
</evidence>
<accession>A0AAW2C7Y0</accession>
<evidence type="ECO:0000313" key="7">
    <source>
        <dbReference type="EMBL" id="KAK9993130.1"/>
    </source>
</evidence>
<evidence type="ECO:0000256" key="2">
    <source>
        <dbReference type="ARBA" id="ARBA00022525"/>
    </source>
</evidence>
<feature type="domain" description="Gnk2-homologous" evidence="6">
    <location>
        <begin position="126"/>
        <end position="228"/>
    </location>
</feature>
<keyword evidence="8" id="KW-1185">Reference proteome</keyword>
<evidence type="ECO:0000256" key="4">
    <source>
        <dbReference type="ARBA" id="ARBA00022737"/>
    </source>
</evidence>
<feature type="domain" description="Gnk2-homologous" evidence="6">
    <location>
        <begin position="234"/>
        <end position="340"/>
    </location>
</feature>
<dbReference type="EMBL" id="JAZDWU010000008">
    <property type="protein sequence ID" value="KAK9993130.1"/>
    <property type="molecule type" value="Genomic_DNA"/>
</dbReference>
<evidence type="ECO:0000313" key="8">
    <source>
        <dbReference type="Proteomes" id="UP001459277"/>
    </source>
</evidence>
<dbReference type="AlphaFoldDB" id="A0AAW2C7Y0"/>
<dbReference type="PANTHER" id="PTHR32411">
    <property type="entry name" value="CYSTEINE-RICH REPEAT SECRETORY PROTEIN 38-RELATED"/>
    <property type="match status" value="1"/>
</dbReference>
<dbReference type="CDD" id="cd23509">
    <property type="entry name" value="Gnk2-like"/>
    <property type="match status" value="2"/>
</dbReference>